<evidence type="ECO:0000313" key="1">
    <source>
        <dbReference type="EMBL" id="KAK2956765.1"/>
    </source>
</evidence>
<gene>
    <name evidence="1" type="ORF">BLNAU_8218</name>
</gene>
<dbReference type="Proteomes" id="UP001281761">
    <property type="component" value="Unassembled WGS sequence"/>
</dbReference>
<dbReference type="EMBL" id="JARBJD010000052">
    <property type="protein sequence ID" value="KAK2956765.1"/>
    <property type="molecule type" value="Genomic_DNA"/>
</dbReference>
<accession>A0ABQ9XZ49</accession>
<sequence>MVRDGYSIDEELVRRASKFLDSLTHQSICRETLTFTRTVLDWYSLSNRLALVSAKLIPKILSTPFLRNLNVIDTKVFVVEILTIFITAFQLSRYSIPTLDFPFDIDPTSIRDVVFSVTILTFCHGTMNVIPHCD</sequence>
<evidence type="ECO:0000313" key="2">
    <source>
        <dbReference type="Proteomes" id="UP001281761"/>
    </source>
</evidence>
<keyword evidence="2" id="KW-1185">Reference proteome</keyword>
<organism evidence="1 2">
    <name type="scientific">Blattamonas nauphoetae</name>
    <dbReference type="NCBI Taxonomy" id="2049346"/>
    <lineage>
        <taxon>Eukaryota</taxon>
        <taxon>Metamonada</taxon>
        <taxon>Preaxostyla</taxon>
        <taxon>Oxymonadida</taxon>
        <taxon>Blattamonas</taxon>
    </lineage>
</organism>
<protein>
    <submittedName>
        <fullName evidence="1">Uncharacterized protein</fullName>
    </submittedName>
</protein>
<name>A0ABQ9XZ49_9EUKA</name>
<proteinExistence type="predicted"/>
<comment type="caution">
    <text evidence="1">The sequence shown here is derived from an EMBL/GenBank/DDBJ whole genome shotgun (WGS) entry which is preliminary data.</text>
</comment>
<reference evidence="1 2" key="1">
    <citation type="journal article" date="2022" name="bioRxiv">
        <title>Genomics of Preaxostyla Flagellates Illuminates Evolutionary Transitions and the Path Towards Mitochondrial Loss.</title>
        <authorList>
            <person name="Novak L.V.F."/>
            <person name="Treitli S.C."/>
            <person name="Pyrih J."/>
            <person name="Halakuc P."/>
            <person name="Pipaliya S.V."/>
            <person name="Vacek V."/>
            <person name="Brzon O."/>
            <person name="Soukal P."/>
            <person name="Eme L."/>
            <person name="Dacks J.B."/>
            <person name="Karnkowska A."/>
            <person name="Elias M."/>
            <person name="Hampl V."/>
        </authorList>
    </citation>
    <scope>NUCLEOTIDE SEQUENCE [LARGE SCALE GENOMIC DNA]</scope>
    <source>
        <strain evidence="1">NAU3</strain>
        <tissue evidence="1">Gut</tissue>
    </source>
</reference>